<name>A0A2S0I9V5_9BURK</name>
<dbReference type="RefSeq" id="WP_082578851.1">
    <property type="nucleotide sequence ID" value="NZ_CP023270.1"/>
</dbReference>
<reference evidence="3 4" key="1">
    <citation type="submission" date="2017-09" db="EMBL/GenBank/DDBJ databases">
        <title>Genomic, metabolic, and phenotypic characteristics of bacterial isolates from the natural microbiome of the model nematode Caenorhabditis elegans.</title>
        <authorList>
            <person name="Zimmermann J."/>
            <person name="Obeng N."/>
            <person name="Yang W."/>
            <person name="Obeng O."/>
            <person name="Kissoyan K."/>
            <person name="Pees B."/>
            <person name="Dirksen P."/>
            <person name="Hoppner M."/>
            <person name="Franke A."/>
            <person name="Rosenstiel P."/>
            <person name="Leippe M."/>
            <person name="Dierking K."/>
            <person name="Kaleta C."/>
            <person name="Schulenburg H."/>
        </authorList>
    </citation>
    <scope>NUCLEOTIDE SEQUENCE [LARGE SCALE GENOMIC DNA]</scope>
    <source>
        <strain evidence="3 4">MYb73</strain>
    </source>
</reference>
<dbReference type="EMBL" id="CP023270">
    <property type="protein sequence ID" value="AVJ28786.1"/>
    <property type="molecule type" value="Genomic_DNA"/>
</dbReference>
<gene>
    <name evidence="3" type="ORF">CLM73_17640</name>
</gene>
<dbReference type="SUPFAM" id="SSF55961">
    <property type="entry name" value="Bet v1-like"/>
    <property type="match status" value="1"/>
</dbReference>
<dbReference type="InterPro" id="IPR023393">
    <property type="entry name" value="START-like_dom_sf"/>
</dbReference>
<keyword evidence="4" id="KW-1185">Reference proteome</keyword>
<sequence length="149" mass="16810">MENRISPLELRLQRRFDAPVERVWRAWTDPQALMRWFGPAGTQRVLLAETDVRVGGAYQVGFITADGGEHHASGRYQEVALHRRLVFTWAWRDTPQETSLITLDFTSADGGTELAFLQTPFVDEATRDSHEDGWSGAMDRLADHLAGKA</sequence>
<evidence type="ECO:0000313" key="3">
    <source>
        <dbReference type="EMBL" id="AVJ28786.1"/>
    </source>
</evidence>
<dbReference type="Pfam" id="PF08327">
    <property type="entry name" value="AHSA1"/>
    <property type="match status" value="1"/>
</dbReference>
<evidence type="ECO:0000259" key="2">
    <source>
        <dbReference type="Pfam" id="PF08327"/>
    </source>
</evidence>
<feature type="domain" description="Activator of Hsp90 ATPase homologue 1/2-like C-terminal" evidence="2">
    <location>
        <begin position="17"/>
        <end position="145"/>
    </location>
</feature>
<dbReference type="Gene3D" id="3.30.530.20">
    <property type="match status" value="1"/>
</dbReference>
<dbReference type="Proteomes" id="UP000239477">
    <property type="component" value="Chromosome"/>
</dbReference>
<dbReference type="OrthoDB" id="9800600at2"/>
<dbReference type="InterPro" id="IPR013538">
    <property type="entry name" value="ASHA1/2-like_C"/>
</dbReference>
<proteinExistence type="inferred from homology"/>
<accession>A0A2S0I9V5</accession>
<dbReference type="CDD" id="cd07814">
    <property type="entry name" value="SRPBCC_CalC_Aha1-like"/>
    <property type="match status" value="1"/>
</dbReference>
<evidence type="ECO:0000313" key="4">
    <source>
        <dbReference type="Proteomes" id="UP000239477"/>
    </source>
</evidence>
<dbReference type="AlphaFoldDB" id="A0A2S0I9V5"/>
<organism evidence="3 4">
    <name type="scientific">Achromobacter spanius</name>
    <dbReference type="NCBI Taxonomy" id="217203"/>
    <lineage>
        <taxon>Bacteria</taxon>
        <taxon>Pseudomonadati</taxon>
        <taxon>Pseudomonadota</taxon>
        <taxon>Betaproteobacteria</taxon>
        <taxon>Burkholderiales</taxon>
        <taxon>Alcaligenaceae</taxon>
        <taxon>Achromobacter</taxon>
    </lineage>
</organism>
<comment type="similarity">
    <text evidence="1">Belongs to the AHA1 family.</text>
</comment>
<evidence type="ECO:0000256" key="1">
    <source>
        <dbReference type="ARBA" id="ARBA00006817"/>
    </source>
</evidence>
<protein>
    <submittedName>
        <fullName evidence="3">SRPBCC domain-containing protein</fullName>
    </submittedName>
</protein>